<reference evidence="6 7" key="1">
    <citation type="journal article" date="2010" name="Science">
        <title>Genomic comparison of the ants Camponotus floridanus and Harpegnathos saltator.</title>
        <authorList>
            <person name="Bonasio R."/>
            <person name="Zhang G."/>
            <person name="Ye C."/>
            <person name="Mutti N.S."/>
            <person name="Fang X."/>
            <person name="Qin N."/>
            <person name="Donahue G."/>
            <person name="Yang P."/>
            <person name="Li Q."/>
            <person name="Li C."/>
            <person name="Zhang P."/>
            <person name="Huang Z."/>
            <person name="Berger S.L."/>
            <person name="Reinberg D."/>
            <person name="Wang J."/>
            <person name="Liebig J."/>
        </authorList>
    </citation>
    <scope>NUCLEOTIDE SEQUENCE [LARGE SCALE GENOMIC DNA]</scope>
    <source>
        <strain evidence="6 7">R22 G/1</strain>
    </source>
</reference>
<dbReference type="AlphaFoldDB" id="E2C7U4"/>
<dbReference type="GO" id="GO:0005385">
    <property type="term" value="F:zinc ion transmembrane transporter activity"/>
    <property type="evidence" value="ECO:0007669"/>
    <property type="project" value="TreeGrafter"/>
</dbReference>
<organism evidence="7">
    <name type="scientific">Harpegnathos saltator</name>
    <name type="common">Jerdon's jumping ant</name>
    <dbReference type="NCBI Taxonomy" id="610380"/>
    <lineage>
        <taxon>Eukaryota</taxon>
        <taxon>Metazoa</taxon>
        <taxon>Ecdysozoa</taxon>
        <taxon>Arthropoda</taxon>
        <taxon>Hexapoda</taxon>
        <taxon>Insecta</taxon>
        <taxon>Pterygota</taxon>
        <taxon>Neoptera</taxon>
        <taxon>Endopterygota</taxon>
        <taxon>Hymenoptera</taxon>
        <taxon>Apocrita</taxon>
        <taxon>Aculeata</taxon>
        <taxon>Formicoidea</taxon>
        <taxon>Formicidae</taxon>
        <taxon>Ponerinae</taxon>
        <taxon>Ponerini</taxon>
        <taxon>Harpegnathos</taxon>
    </lineage>
</organism>
<evidence type="ECO:0000313" key="6">
    <source>
        <dbReference type="EMBL" id="EFN75979.1"/>
    </source>
</evidence>
<evidence type="ECO:0000313" key="7">
    <source>
        <dbReference type="Proteomes" id="UP000008237"/>
    </source>
</evidence>
<proteinExistence type="predicted"/>
<protein>
    <submittedName>
        <fullName evidence="6">Zinc transporter ZIP1</fullName>
    </submittedName>
</protein>
<keyword evidence="4 5" id="KW-0472">Membrane</keyword>
<dbReference type="Proteomes" id="UP000008237">
    <property type="component" value="Unassembled WGS sequence"/>
</dbReference>
<dbReference type="OMA" id="QECGIIG"/>
<feature type="transmembrane region" description="Helical" evidence="5">
    <location>
        <begin position="36"/>
        <end position="60"/>
    </location>
</feature>
<dbReference type="Pfam" id="PF02535">
    <property type="entry name" value="Zip"/>
    <property type="match status" value="1"/>
</dbReference>
<name>E2C7U4_HARSA</name>
<dbReference type="PANTHER" id="PTHR11040">
    <property type="entry name" value="ZINC/IRON TRANSPORTER"/>
    <property type="match status" value="1"/>
</dbReference>
<evidence type="ECO:0000256" key="1">
    <source>
        <dbReference type="ARBA" id="ARBA00004141"/>
    </source>
</evidence>
<sequence>MSLIDHHHAAELLMNATPHYHDEEALSSDDDPSRVLVAKGVTMAVLCTVSTCMGILPMFLAKWYKWDTTEHVNPRSMKTVGLLLGFGGGVLLSTTFLHLLPEVTDGVGHLIEEGKLPKLSFSWAEMLACTGFFIMYFVEECVHTYLRWRQRRGAGKAKDVNRSTNELMESGQVPPCANGHTHMGHSHLPVIMESNEDDFVISSLRGLLIVLGLSVHELFEGLAIGLESSGNYVWYMFGAVAAHKFVIAFCIGVELIASKTRWYLSVIYVFTFAVVSPIGIGVGMLLVGGGSAAASGPMAGLASGTLLYVVFFEVLQEHRSGLKQYLSILVGFILMFGIQMLSKCKRLY</sequence>
<feature type="transmembrane region" description="Helical" evidence="5">
    <location>
        <begin position="232"/>
        <end position="255"/>
    </location>
</feature>
<keyword evidence="2 5" id="KW-0812">Transmembrane</keyword>
<evidence type="ECO:0000256" key="5">
    <source>
        <dbReference type="SAM" id="Phobius"/>
    </source>
</evidence>
<dbReference type="FunCoup" id="E2C7U4">
    <property type="interactions" value="264"/>
</dbReference>
<keyword evidence="7" id="KW-1185">Reference proteome</keyword>
<comment type="subcellular location">
    <subcellularLocation>
        <location evidence="1">Membrane</location>
        <topology evidence="1">Multi-pass membrane protein</topology>
    </subcellularLocation>
</comment>
<feature type="transmembrane region" description="Helical" evidence="5">
    <location>
        <begin position="324"/>
        <end position="342"/>
    </location>
</feature>
<feature type="transmembrane region" description="Helical" evidence="5">
    <location>
        <begin position="262"/>
        <end position="286"/>
    </location>
</feature>
<accession>E2C7U4</accession>
<dbReference type="EMBL" id="GL453466">
    <property type="protein sequence ID" value="EFN75979.1"/>
    <property type="molecule type" value="Genomic_DNA"/>
</dbReference>
<dbReference type="GO" id="GO:0005886">
    <property type="term" value="C:plasma membrane"/>
    <property type="evidence" value="ECO:0007669"/>
    <property type="project" value="TreeGrafter"/>
</dbReference>
<dbReference type="STRING" id="610380.E2C7U4"/>
<dbReference type="InParanoid" id="E2C7U4"/>
<feature type="transmembrane region" description="Helical" evidence="5">
    <location>
        <begin position="120"/>
        <end position="138"/>
    </location>
</feature>
<dbReference type="OrthoDB" id="448280at2759"/>
<evidence type="ECO:0000256" key="2">
    <source>
        <dbReference type="ARBA" id="ARBA00022692"/>
    </source>
</evidence>
<feature type="transmembrane region" description="Helical" evidence="5">
    <location>
        <begin position="292"/>
        <end position="312"/>
    </location>
</feature>
<dbReference type="InterPro" id="IPR003689">
    <property type="entry name" value="ZIP"/>
</dbReference>
<evidence type="ECO:0000256" key="3">
    <source>
        <dbReference type="ARBA" id="ARBA00022989"/>
    </source>
</evidence>
<gene>
    <name evidence="6" type="ORF">EAI_17265</name>
</gene>
<keyword evidence="3 5" id="KW-1133">Transmembrane helix</keyword>
<feature type="transmembrane region" description="Helical" evidence="5">
    <location>
        <begin position="207"/>
        <end position="226"/>
    </location>
</feature>
<evidence type="ECO:0000256" key="4">
    <source>
        <dbReference type="ARBA" id="ARBA00023136"/>
    </source>
</evidence>
<dbReference type="PANTHER" id="PTHR11040:SF203">
    <property type="entry name" value="FI18611P1-RELATED"/>
    <property type="match status" value="1"/>
</dbReference>
<feature type="transmembrane region" description="Helical" evidence="5">
    <location>
        <begin position="80"/>
        <end position="100"/>
    </location>
</feature>